<dbReference type="Pfam" id="PF08534">
    <property type="entry name" value="Redoxin"/>
    <property type="match status" value="1"/>
</dbReference>
<dbReference type="GO" id="GO:0017004">
    <property type="term" value="P:cytochrome complex assembly"/>
    <property type="evidence" value="ECO:0007669"/>
    <property type="project" value="UniProtKB-KW"/>
</dbReference>
<name>A0A3E0H3Q0_9GAMM</name>
<reference evidence="7 8" key="1">
    <citation type="submission" date="2018-08" db="EMBL/GenBank/DDBJ databases">
        <title>Genomic Encyclopedia of Type Strains, Phase IV (KMG-IV): sequencing the most valuable type-strain genomes for metagenomic binning, comparative biology and taxonomic classification.</title>
        <authorList>
            <person name="Goeker M."/>
        </authorList>
    </citation>
    <scope>NUCLEOTIDE SEQUENCE [LARGE SCALE GENOMIC DNA]</scope>
    <source>
        <strain evidence="7 8">DSM 26022</strain>
    </source>
</reference>
<dbReference type="InterPro" id="IPR050553">
    <property type="entry name" value="Thioredoxin_ResA/DsbE_sf"/>
</dbReference>
<evidence type="ECO:0000259" key="6">
    <source>
        <dbReference type="PROSITE" id="PS51352"/>
    </source>
</evidence>
<evidence type="ECO:0000313" key="8">
    <source>
        <dbReference type="Proteomes" id="UP000256774"/>
    </source>
</evidence>
<dbReference type="OrthoDB" id="9799347at2"/>
<keyword evidence="4" id="KW-1015">Disulfide bond</keyword>
<accession>A0A3E0H3Q0</accession>
<dbReference type="PANTHER" id="PTHR42852:SF6">
    <property type="entry name" value="THIOL:DISULFIDE INTERCHANGE PROTEIN DSBE"/>
    <property type="match status" value="1"/>
</dbReference>
<dbReference type="NCBIfam" id="TIGR00385">
    <property type="entry name" value="dsbE"/>
    <property type="match status" value="1"/>
</dbReference>
<organism evidence="7 8">
    <name type="scientific">Paraperlucidibaca baekdonensis</name>
    <dbReference type="NCBI Taxonomy" id="748120"/>
    <lineage>
        <taxon>Bacteria</taxon>
        <taxon>Pseudomonadati</taxon>
        <taxon>Pseudomonadota</taxon>
        <taxon>Gammaproteobacteria</taxon>
        <taxon>Moraxellales</taxon>
        <taxon>Moraxellaceae</taxon>
        <taxon>Paraperlucidibaca</taxon>
    </lineage>
</organism>
<comment type="similarity">
    <text evidence="2">Belongs to the thioredoxin family. DsbE subfamily.</text>
</comment>
<dbReference type="InterPro" id="IPR036249">
    <property type="entry name" value="Thioredoxin-like_sf"/>
</dbReference>
<dbReference type="GO" id="GO:0005886">
    <property type="term" value="C:plasma membrane"/>
    <property type="evidence" value="ECO:0007669"/>
    <property type="project" value="UniProtKB-SubCell"/>
</dbReference>
<dbReference type="PROSITE" id="PS51352">
    <property type="entry name" value="THIOREDOXIN_2"/>
    <property type="match status" value="1"/>
</dbReference>
<dbReference type="InterPro" id="IPR013766">
    <property type="entry name" value="Thioredoxin_domain"/>
</dbReference>
<dbReference type="CDD" id="cd03010">
    <property type="entry name" value="TlpA_like_DsbE"/>
    <property type="match status" value="1"/>
</dbReference>
<dbReference type="InterPro" id="IPR013740">
    <property type="entry name" value="Redoxin"/>
</dbReference>
<evidence type="ECO:0000256" key="1">
    <source>
        <dbReference type="ARBA" id="ARBA00004383"/>
    </source>
</evidence>
<evidence type="ECO:0000256" key="2">
    <source>
        <dbReference type="ARBA" id="ARBA00007758"/>
    </source>
</evidence>
<dbReference type="InterPro" id="IPR017937">
    <property type="entry name" value="Thioredoxin_CS"/>
</dbReference>
<evidence type="ECO:0000256" key="3">
    <source>
        <dbReference type="ARBA" id="ARBA00022748"/>
    </source>
</evidence>
<dbReference type="InterPro" id="IPR004799">
    <property type="entry name" value="Periplasmic_diS_OxRdtase_DsbE"/>
</dbReference>
<dbReference type="EMBL" id="QUNR01000003">
    <property type="protein sequence ID" value="REH37909.1"/>
    <property type="molecule type" value="Genomic_DNA"/>
</dbReference>
<dbReference type="AlphaFoldDB" id="A0A3E0H3Q0"/>
<sequence>MKNASRWLIFAVPLALFLALAVLLFSRNGTDPSFLPSARLGQAVPAFSLPSLAEPEQILDQTLLKGHVTLLNVWATWCVSCLVENPVLLALSAQGVRIIGVNYKDNREAALGWLVNNGNAFDQVIFDENGSLGIDLGVYGAPETYLVDANGIIRYRAVGVLDPKAWQTELKPRYDALVAEFEQEQLP</sequence>
<proteinExistence type="inferred from homology"/>
<evidence type="ECO:0000256" key="4">
    <source>
        <dbReference type="ARBA" id="ARBA00023157"/>
    </source>
</evidence>
<evidence type="ECO:0000313" key="7">
    <source>
        <dbReference type="EMBL" id="REH37909.1"/>
    </source>
</evidence>
<dbReference type="PROSITE" id="PS00194">
    <property type="entry name" value="THIOREDOXIN_1"/>
    <property type="match status" value="1"/>
</dbReference>
<dbReference type="RefSeq" id="WP_116208500.1">
    <property type="nucleotide sequence ID" value="NZ_QUNR01000003.1"/>
</dbReference>
<comment type="caution">
    <text evidence="7">The sequence shown here is derived from an EMBL/GenBank/DDBJ whole genome shotgun (WGS) entry which is preliminary data.</text>
</comment>
<dbReference type="SUPFAM" id="SSF52833">
    <property type="entry name" value="Thioredoxin-like"/>
    <property type="match status" value="1"/>
</dbReference>
<dbReference type="GO" id="GO:0015036">
    <property type="term" value="F:disulfide oxidoreductase activity"/>
    <property type="evidence" value="ECO:0007669"/>
    <property type="project" value="InterPro"/>
</dbReference>
<keyword evidence="8" id="KW-1185">Reference proteome</keyword>
<dbReference type="Proteomes" id="UP000256774">
    <property type="component" value="Unassembled WGS sequence"/>
</dbReference>
<feature type="domain" description="Thioredoxin" evidence="6">
    <location>
        <begin position="38"/>
        <end position="179"/>
    </location>
</feature>
<evidence type="ECO:0000256" key="5">
    <source>
        <dbReference type="ARBA" id="ARBA00023284"/>
    </source>
</evidence>
<gene>
    <name evidence="7" type="ORF">DFR26_1693</name>
</gene>
<dbReference type="GO" id="GO:0030288">
    <property type="term" value="C:outer membrane-bounded periplasmic space"/>
    <property type="evidence" value="ECO:0007669"/>
    <property type="project" value="InterPro"/>
</dbReference>
<keyword evidence="5" id="KW-0676">Redox-active center</keyword>
<protein>
    <submittedName>
        <fullName evidence="7">Cytochrome c biogenesis protein CcmG/thiol:disulfide interchange protein DsbE</fullName>
    </submittedName>
</protein>
<dbReference type="PANTHER" id="PTHR42852">
    <property type="entry name" value="THIOL:DISULFIDE INTERCHANGE PROTEIN DSBE"/>
    <property type="match status" value="1"/>
</dbReference>
<comment type="subcellular location">
    <subcellularLocation>
        <location evidence="1">Cell inner membrane</location>
        <topology evidence="1">Single-pass membrane protein</topology>
        <orientation evidence="1">Periplasmic side</orientation>
    </subcellularLocation>
</comment>
<keyword evidence="3" id="KW-0201">Cytochrome c-type biogenesis</keyword>
<dbReference type="Gene3D" id="3.40.30.10">
    <property type="entry name" value="Glutaredoxin"/>
    <property type="match status" value="1"/>
</dbReference>